<dbReference type="InterPro" id="IPR007842">
    <property type="entry name" value="HEPN_dom"/>
</dbReference>
<evidence type="ECO:0000313" key="4">
    <source>
        <dbReference type="Proteomes" id="UP000178774"/>
    </source>
</evidence>
<dbReference type="EMBL" id="MHOP01000003">
    <property type="protein sequence ID" value="OGZ66606.1"/>
    <property type="molecule type" value="Genomic_DNA"/>
</dbReference>
<gene>
    <name evidence="3" type="ORF">A2822_03215</name>
</gene>
<evidence type="ECO:0000256" key="1">
    <source>
        <dbReference type="ARBA" id="ARBA00038248"/>
    </source>
</evidence>
<comment type="similarity">
    <text evidence="1">Belongs to the UPF0332 family.</text>
</comment>
<accession>A0A1G2HVM5</accession>
<protein>
    <recommendedName>
        <fullName evidence="2">HEPN domain-containing protein</fullName>
    </recommendedName>
</protein>
<comment type="caution">
    <text evidence="3">The sequence shown here is derived from an EMBL/GenBank/DDBJ whole genome shotgun (WGS) entry which is preliminary data.</text>
</comment>
<sequence>MLSGGIAMKEDKDPKSHVSWCFKQKRGIKLEEPNNNLCNVYIKKAKSSLNMLESATEKDEIDWISTTAYYARYFAFYALLQKCGIKSEIHDCTISLMHFLFVDENLIEQHFYNELQLAKELRVDTQYYVTEEIDLSKLKKDSETARSFVLGMEEVIENITEKQISIIRNKLNARP</sequence>
<feature type="domain" description="HEPN" evidence="2">
    <location>
        <begin position="41"/>
        <end position="158"/>
    </location>
</feature>
<dbReference type="PANTHER" id="PTHR36565">
    <property type="entry name" value="UPF0332 PROTEIN TM_1000"/>
    <property type="match status" value="1"/>
</dbReference>
<dbReference type="PANTHER" id="PTHR36565:SF5">
    <property type="entry name" value="TOXIN MJ0605-RELATED"/>
    <property type="match status" value="1"/>
</dbReference>
<proteinExistence type="inferred from homology"/>
<evidence type="ECO:0000313" key="3">
    <source>
        <dbReference type="EMBL" id="OGZ66606.1"/>
    </source>
</evidence>
<dbReference type="Proteomes" id="UP000178774">
    <property type="component" value="Unassembled WGS sequence"/>
</dbReference>
<evidence type="ECO:0000259" key="2">
    <source>
        <dbReference type="Pfam" id="PF05168"/>
    </source>
</evidence>
<dbReference type="Gene3D" id="1.20.120.330">
    <property type="entry name" value="Nucleotidyltransferases domain 2"/>
    <property type="match status" value="1"/>
</dbReference>
<name>A0A1G2HVM5_9BACT</name>
<dbReference type="AlphaFoldDB" id="A0A1G2HVM5"/>
<organism evidence="3 4">
    <name type="scientific">Candidatus Staskawiczbacteria bacterium RIFCSPHIGHO2_01_FULL_41_41</name>
    <dbReference type="NCBI Taxonomy" id="1802203"/>
    <lineage>
        <taxon>Bacteria</taxon>
        <taxon>Candidatus Staskawicziibacteriota</taxon>
    </lineage>
</organism>
<reference evidence="3 4" key="1">
    <citation type="journal article" date="2016" name="Nat. Commun.">
        <title>Thousands of microbial genomes shed light on interconnected biogeochemical processes in an aquifer system.</title>
        <authorList>
            <person name="Anantharaman K."/>
            <person name="Brown C.T."/>
            <person name="Hug L.A."/>
            <person name="Sharon I."/>
            <person name="Castelle C.J."/>
            <person name="Probst A.J."/>
            <person name="Thomas B.C."/>
            <person name="Singh A."/>
            <person name="Wilkins M.J."/>
            <person name="Karaoz U."/>
            <person name="Brodie E.L."/>
            <person name="Williams K.H."/>
            <person name="Hubbard S.S."/>
            <person name="Banfield J.F."/>
        </authorList>
    </citation>
    <scope>NUCLEOTIDE SEQUENCE [LARGE SCALE GENOMIC DNA]</scope>
</reference>
<dbReference type="InterPro" id="IPR052226">
    <property type="entry name" value="UPF0332_toxin"/>
</dbReference>
<dbReference type="Pfam" id="PF05168">
    <property type="entry name" value="HEPN"/>
    <property type="match status" value="1"/>
</dbReference>